<gene>
    <name evidence="1" type="ORF">L1987_21354</name>
</gene>
<reference evidence="2" key="1">
    <citation type="journal article" date="2022" name="Mol. Ecol. Resour.">
        <title>The genomes of chicory, endive, great burdock and yacon provide insights into Asteraceae palaeo-polyploidization history and plant inulin production.</title>
        <authorList>
            <person name="Fan W."/>
            <person name="Wang S."/>
            <person name="Wang H."/>
            <person name="Wang A."/>
            <person name="Jiang F."/>
            <person name="Liu H."/>
            <person name="Zhao H."/>
            <person name="Xu D."/>
            <person name="Zhang Y."/>
        </authorList>
    </citation>
    <scope>NUCLEOTIDE SEQUENCE [LARGE SCALE GENOMIC DNA]</scope>
    <source>
        <strain evidence="2">cv. Yunnan</strain>
    </source>
</reference>
<accession>A0ACB9ITR9</accession>
<comment type="caution">
    <text evidence="1">The sequence shown here is derived from an EMBL/GenBank/DDBJ whole genome shotgun (WGS) entry which is preliminary data.</text>
</comment>
<evidence type="ECO:0000313" key="2">
    <source>
        <dbReference type="Proteomes" id="UP001056120"/>
    </source>
</evidence>
<sequence>MKMEKKRCFLLILPILHSRFLPAFRFRSLTVSEGDQNRQSERRIQAGDRWNRCFTIIIFCFVQDLSQLDMDVVFAINGRTSGRYKNNPWSAKIQSPSLFVDGSPPRLFMGFFPVRRRWFVCKRGQSKTNRIGHSINESVDSLPCMQS</sequence>
<dbReference type="EMBL" id="CM042024">
    <property type="protein sequence ID" value="KAI3811628.1"/>
    <property type="molecule type" value="Genomic_DNA"/>
</dbReference>
<evidence type="ECO:0000313" key="1">
    <source>
        <dbReference type="EMBL" id="KAI3811628.1"/>
    </source>
</evidence>
<proteinExistence type="predicted"/>
<keyword evidence="2" id="KW-1185">Reference proteome</keyword>
<name>A0ACB9ITR9_9ASTR</name>
<protein>
    <submittedName>
        <fullName evidence="1">Uncharacterized protein</fullName>
    </submittedName>
</protein>
<organism evidence="1 2">
    <name type="scientific">Smallanthus sonchifolius</name>
    <dbReference type="NCBI Taxonomy" id="185202"/>
    <lineage>
        <taxon>Eukaryota</taxon>
        <taxon>Viridiplantae</taxon>
        <taxon>Streptophyta</taxon>
        <taxon>Embryophyta</taxon>
        <taxon>Tracheophyta</taxon>
        <taxon>Spermatophyta</taxon>
        <taxon>Magnoliopsida</taxon>
        <taxon>eudicotyledons</taxon>
        <taxon>Gunneridae</taxon>
        <taxon>Pentapetalae</taxon>
        <taxon>asterids</taxon>
        <taxon>campanulids</taxon>
        <taxon>Asterales</taxon>
        <taxon>Asteraceae</taxon>
        <taxon>Asteroideae</taxon>
        <taxon>Heliantheae alliance</taxon>
        <taxon>Millerieae</taxon>
        <taxon>Smallanthus</taxon>
    </lineage>
</organism>
<reference evidence="1 2" key="2">
    <citation type="journal article" date="2022" name="Mol. Ecol. Resour.">
        <title>The genomes of chicory, endive, great burdock and yacon provide insights into Asteraceae paleo-polyploidization history and plant inulin production.</title>
        <authorList>
            <person name="Fan W."/>
            <person name="Wang S."/>
            <person name="Wang H."/>
            <person name="Wang A."/>
            <person name="Jiang F."/>
            <person name="Liu H."/>
            <person name="Zhao H."/>
            <person name="Xu D."/>
            <person name="Zhang Y."/>
        </authorList>
    </citation>
    <scope>NUCLEOTIDE SEQUENCE [LARGE SCALE GENOMIC DNA]</scope>
    <source>
        <strain evidence="2">cv. Yunnan</strain>
        <tissue evidence="1">Leaves</tissue>
    </source>
</reference>
<dbReference type="Proteomes" id="UP001056120">
    <property type="component" value="Linkage Group LG07"/>
</dbReference>